<proteinExistence type="predicted"/>
<dbReference type="HOGENOM" id="CLU_103348_0_0_10"/>
<evidence type="ECO:0000313" key="1">
    <source>
        <dbReference type="EMBL" id="EAR16223.1"/>
    </source>
</evidence>
<evidence type="ECO:0000313" key="2">
    <source>
        <dbReference type="Proteomes" id="UP000009049"/>
    </source>
</evidence>
<dbReference type="KEGG" id="rbi:RB2501_04975"/>
<organism evidence="1 2">
    <name type="scientific">Robiginitalea biformata (strain ATCC BAA-864 / DSM 15991 / KCTC 12146 / HTCC2501)</name>
    <dbReference type="NCBI Taxonomy" id="313596"/>
    <lineage>
        <taxon>Bacteria</taxon>
        <taxon>Pseudomonadati</taxon>
        <taxon>Bacteroidota</taxon>
        <taxon>Flavobacteriia</taxon>
        <taxon>Flavobacteriales</taxon>
        <taxon>Flavobacteriaceae</taxon>
        <taxon>Robiginitalea</taxon>
    </lineage>
</organism>
<dbReference type="Gene3D" id="2.60.40.10">
    <property type="entry name" value="Immunoglobulins"/>
    <property type="match status" value="1"/>
</dbReference>
<dbReference type="InterPro" id="IPR013783">
    <property type="entry name" value="Ig-like_fold"/>
</dbReference>
<dbReference type="SUPFAM" id="SSF49265">
    <property type="entry name" value="Fibronectin type III"/>
    <property type="match status" value="1"/>
</dbReference>
<sequence>MLVFGWLLVSCGSDDSPKVPPAVSLAYPENNSECTTGISRSETTSEVEFRWADTPHAVRYELTVRNLQTNVTENVITSGLSASLVLEKGTAYSWNVIARSESGMDGPAGGAWQFFNAGSALTYPPFPAQHKDPVSGETVTPDASGEVTLRWDGADADNDLVEFEIYFGTDASNLSLEQTVGSGQLSLVVPVQSGGVYYWEILSRDSEGNTSRSGVSSFRVF</sequence>
<dbReference type="AlphaFoldDB" id="A4CH15"/>
<protein>
    <recommendedName>
        <fullName evidence="3">Fibronectin type-III domain-containing protein</fullName>
    </recommendedName>
</protein>
<accession>A4CH15</accession>
<dbReference type="EMBL" id="CP001712">
    <property type="protein sequence ID" value="EAR16223.1"/>
    <property type="molecule type" value="Genomic_DNA"/>
</dbReference>
<dbReference type="eggNOG" id="COG4733">
    <property type="taxonomic scope" value="Bacteria"/>
</dbReference>
<dbReference type="Proteomes" id="UP000009049">
    <property type="component" value="Chromosome"/>
</dbReference>
<gene>
    <name evidence="1" type="ordered locus">RB2501_04975</name>
</gene>
<evidence type="ECO:0008006" key="3">
    <source>
        <dbReference type="Google" id="ProtNLM"/>
    </source>
</evidence>
<keyword evidence="2" id="KW-1185">Reference proteome</keyword>
<dbReference type="InterPro" id="IPR036116">
    <property type="entry name" value="FN3_sf"/>
</dbReference>
<reference evidence="1 2" key="1">
    <citation type="journal article" date="2009" name="J. Bacteriol.">
        <title>Complete genome sequence of Robiginitalea biformata HTCC2501.</title>
        <authorList>
            <person name="Oh H.M."/>
            <person name="Giovannoni S.J."/>
            <person name="Lee K."/>
            <person name="Ferriera S."/>
            <person name="Johnson J."/>
            <person name="Cho J.C."/>
        </authorList>
    </citation>
    <scope>NUCLEOTIDE SEQUENCE [LARGE SCALE GENOMIC DNA]</scope>
    <source>
        <strain evidence="2">ATCC BAA-864 / HTCC2501 / KCTC 12146</strain>
    </source>
</reference>
<dbReference type="STRING" id="313596.RB2501_04975"/>
<name>A4CH15_ROBBH</name>